<keyword evidence="5" id="KW-1185">Reference proteome</keyword>
<keyword evidence="2" id="KW-0812">Transmembrane</keyword>
<gene>
    <name evidence="4" type="ORF">GGR03_000888</name>
</gene>
<dbReference type="Pfam" id="PF09335">
    <property type="entry name" value="VTT_dom"/>
    <property type="match status" value="1"/>
</dbReference>
<evidence type="ECO:0000256" key="1">
    <source>
        <dbReference type="SAM" id="MobiDB-lite"/>
    </source>
</evidence>
<accession>A0A7W6HAZ4</accession>
<evidence type="ECO:0000256" key="2">
    <source>
        <dbReference type="SAM" id="Phobius"/>
    </source>
</evidence>
<feature type="transmembrane region" description="Helical" evidence="2">
    <location>
        <begin position="12"/>
        <end position="33"/>
    </location>
</feature>
<dbReference type="InterPro" id="IPR051311">
    <property type="entry name" value="DedA_domain"/>
</dbReference>
<name>A0A7W6HAZ4_9HYPH</name>
<feature type="compositionally biased region" description="Basic and acidic residues" evidence="1">
    <location>
        <begin position="208"/>
        <end position="219"/>
    </location>
</feature>
<feature type="domain" description="VTT" evidence="3">
    <location>
        <begin position="35"/>
        <end position="155"/>
    </location>
</feature>
<dbReference type="EMBL" id="JACIEM010000001">
    <property type="protein sequence ID" value="MBB4001841.1"/>
    <property type="molecule type" value="Genomic_DNA"/>
</dbReference>
<feature type="transmembrane region" description="Helical" evidence="2">
    <location>
        <begin position="174"/>
        <end position="192"/>
    </location>
</feature>
<feature type="region of interest" description="Disordered" evidence="1">
    <location>
        <begin position="206"/>
        <end position="238"/>
    </location>
</feature>
<proteinExistence type="predicted"/>
<dbReference type="Proteomes" id="UP000588647">
    <property type="component" value="Unassembled WGS sequence"/>
</dbReference>
<feature type="transmembrane region" description="Helical" evidence="2">
    <location>
        <begin position="145"/>
        <end position="168"/>
    </location>
</feature>
<dbReference type="PANTHER" id="PTHR42709:SF2">
    <property type="entry name" value="INNER MEMBRANE PROTEIN YOHD"/>
    <property type="match status" value="1"/>
</dbReference>
<dbReference type="InterPro" id="IPR032816">
    <property type="entry name" value="VTT_dom"/>
</dbReference>
<evidence type="ECO:0000259" key="3">
    <source>
        <dbReference type="Pfam" id="PF09335"/>
    </source>
</evidence>
<comment type="caution">
    <text evidence="4">The sequence shown here is derived from an EMBL/GenBank/DDBJ whole genome shotgun (WGS) entry which is preliminary data.</text>
</comment>
<dbReference type="PANTHER" id="PTHR42709">
    <property type="entry name" value="ALKALINE PHOSPHATASE LIKE PROTEIN"/>
    <property type="match status" value="1"/>
</dbReference>
<reference evidence="4 5" key="1">
    <citation type="submission" date="2020-08" db="EMBL/GenBank/DDBJ databases">
        <title>Genomic Encyclopedia of Type Strains, Phase IV (KMG-IV): sequencing the most valuable type-strain genomes for metagenomic binning, comparative biology and taxonomic classification.</title>
        <authorList>
            <person name="Goeker M."/>
        </authorList>
    </citation>
    <scope>NUCLEOTIDE SEQUENCE [LARGE SCALE GENOMIC DNA]</scope>
    <source>
        <strain evidence="4 5">DSM 103570</strain>
    </source>
</reference>
<protein>
    <submittedName>
        <fullName evidence="4">Membrane protein DedA with SNARE-associated domain</fullName>
    </submittedName>
</protein>
<dbReference type="AlphaFoldDB" id="A0A7W6HAZ4"/>
<evidence type="ECO:0000313" key="5">
    <source>
        <dbReference type="Proteomes" id="UP000588647"/>
    </source>
</evidence>
<feature type="transmembrane region" description="Helical" evidence="2">
    <location>
        <begin position="53"/>
        <end position="75"/>
    </location>
</feature>
<organism evidence="4 5">
    <name type="scientific">Aurantimonas endophytica</name>
    <dbReference type="NCBI Taxonomy" id="1522175"/>
    <lineage>
        <taxon>Bacteria</taxon>
        <taxon>Pseudomonadati</taxon>
        <taxon>Pseudomonadota</taxon>
        <taxon>Alphaproteobacteria</taxon>
        <taxon>Hyphomicrobiales</taxon>
        <taxon>Aurantimonadaceae</taxon>
        <taxon>Aurantimonas</taxon>
    </lineage>
</organism>
<keyword evidence="2" id="KW-0472">Membrane</keyword>
<dbReference type="RefSeq" id="WP_246367582.1">
    <property type="nucleotide sequence ID" value="NZ_JAAAMM010000001.1"/>
</dbReference>
<keyword evidence="2" id="KW-1133">Transmembrane helix</keyword>
<sequence length="238" mass="26347">MAVPIPMFGAMVYEILGLIGQFGPIIVLAGTFFEGEVFAIIGGFLAYRGSYPLEMMIALAFVGSCIGDLSVFLFARYCSNHRWVARWRDHDKFARAIGLVERFPAFFVIVNRYIYGLRMPGLIALGLSRISVLHFALLNLIGAGLWAGIFTTLGYVFGYSIGSVFAQLEVMEQGVGIALAVIAVLLASWFAWRQWGPALTRRIRGPRRRETAAPDEPRPELAAVRSRSQPLPDRGSEE</sequence>
<dbReference type="GO" id="GO:0005886">
    <property type="term" value="C:plasma membrane"/>
    <property type="evidence" value="ECO:0007669"/>
    <property type="project" value="TreeGrafter"/>
</dbReference>
<evidence type="ECO:0000313" key="4">
    <source>
        <dbReference type="EMBL" id="MBB4001841.1"/>
    </source>
</evidence>